<evidence type="ECO:0000259" key="2">
    <source>
        <dbReference type="Pfam" id="PF26417"/>
    </source>
</evidence>
<dbReference type="Proteomes" id="UP000216409">
    <property type="component" value="Unassembled WGS sequence"/>
</dbReference>
<name>A0A256IQG7_HALEZ</name>
<reference evidence="3 4" key="1">
    <citation type="journal article" date="2014" name="Front. Microbiol.">
        <title>Population and genomic analysis of the genus Halorubrum.</title>
        <authorList>
            <person name="Fullmer M.S."/>
            <person name="Soucy S.M."/>
            <person name="Swithers K.S."/>
            <person name="Makkay A.M."/>
            <person name="Wheeler R."/>
            <person name="Ventosa A."/>
            <person name="Gogarten J.P."/>
            <person name="Papke R.T."/>
        </authorList>
    </citation>
    <scope>NUCLEOTIDE SEQUENCE [LARGE SCALE GENOMIC DNA]</scope>
    <source>
        <strain evidence="3 4">LD3</strain>
    </source>
</reference>
<evidence type="ECO:0000313" key="4">
    <source>
        <dbReference type="Proteomes" id="UP000216409"/>
    </source>
</evidence>
<dbReference type="RefSeq" id="WP_094580459.1">
    <property type="nucleotide sequence ID" value="NZ_NHOW01000167.1"/>
</dbReference>
<evidence type="ECO:0000313" key="3">
    <source>
        <dbReference type="EMBL" id="OYR58765.1"/>
    </source>
</evidence>
<sequence length="168" mass="18069">MSRDNQQSADATLTGTLTNDTIASLDQLSLASTSGACQHCGRSFTEGDDVIAYVSKPAEKRTHEVGHCVCAHREHRQQEVFTLGVHELLVAGRIGLASDAATQSIWPILVEPVPLGVSAPATTTIRWLPPETPLAEQVTPTATQRQRRREARAQLTVGGHPPETEGDD</sequence>
<dbReference type="InterPro" id="IPR058425">
    <property type="entry name" value="DUF8112"/>
</dbReference>
<dbReference type="Pfam" id="PF26417">
    <property type="entry name" value="DUF8112"/>
    <property type="match status" value="1"/>
</dbReference>
<gene>
    <name evidence="3" type="ORF">DJ83_14530</name>
</gene>
<accession>A0A256IQG7</accession>
<dbReference type="EMBL" id="NHOW01000167">
    <property type="protein sequence ID" value="OYR58765.1"/>
    <property type="molecule type" value="Genomic_DNA"/>
</dbReference>
<proteinExistence type="predicted"/>
<feature type="region of interest" description="Disordered" evidence="1">
    <location>
        <begin position="131"/>
        <end position="168"/>
    </location>
</feature>
<evidence type="ECO:0000256" key="1">
    <source>
        <dbReference type="SAM" id="MobiDB-lite"/>
    </source>
</evidence>
<feature type="domain" description="DUF8112" evidence="2">
    <location>
        <begin position="18"/>
        <end position="120"/>
    </location>
</feature>
<organism evidence="3 4">
    <name type="scientific">Halorubrum ezzemoulense</name>
    <name type="common">Halorubrum chaoviator</name>
    <dbReference type="NCBI Taxonomy" id="337243"/>
    <lineage>
        <taxon>Archaea</taxon>
        <taxon>Methanobacteriati</taxon>
        <taxon>Methanobacteriota</taxon>
        <taxon>Stenosarchaea group</taxon>
        <taxon>Halobacteria</taxon>
        <taxon>Halobacteriales</taxon>
        <taxon>Haloferacaceae</taxon>
        <taxon>Halorubrum</taxon>
    </lineage>
</organism>
<dbReference type="AlphaFoldDB" id="A0A256IQG7"/>
<protein>
    <recommendedName>
        <fullName evidence="2">DUF8112 domain-containing protein</fullName>
    </recommendedName>
</protein>
<comment type="caution">
    <text evidence="3">The sequence shown here is derived from an EMBL/GenBank/DDBJ whole genome shotgun (WGS) entry which is preliminary data.</text>
</comment>